<reference evidence="1 2" key="1">
    <citation type="journal article" date="2018" name="Sci. Rep.">
        <title>Genomic signatures of local adaptation to the degree of environmental predictability in rotifers.</title>
        <authorList>
            <person name="Franch-Gras L."/>
            <person name="Hahn C."/>
            <person name="Garcia-Roger E.M."/>
            <person name="Carmona M.J."/>
            <person name="Serra M."/>
            <person name="Gomez A."/>
        </authorList>
    </citation>
    <scope>NUCLEOTIDE SEQUENCE [LARGE SCALE GENOMIC DNA]</scope>
    <source>
        <strain evidence="1">HYR1</strain>
    </source>
</reference>
<dbReference type="EMBL" id="REGN01009620">
    <property type="protein sequence ID" value="RNA00741.1"/>
    <property type="molecule type" value="Genomic_DNA"/>
</dbReference>
<dbReference type="Proteomes" id="UP000276133">
    <property type="component" value="Unassembled WGS sequence"/>
</dbReference>
<gene>
    <name evidence="1" type="ORF">BpHYR1_011806</name>
</gene>
<evidence type="ECO:0000313" key="2">
    <source>
        <dbReference type="Proteomes" id="UP000276133"/>
    </source>
</evidence>
<evidence type="ECO:0000313" key="1">
    <source>
        <dbReference type="EMBL" id="RNA00741.1"/>
    </source>
</evidence>
<keyword evidence="2" id="KW-1185">Reference proteome</keyword>
<organism evidence="1 2">
    <name type="scientific">Brachionus plicatilis</name>
    <name type="common">Marine rotifer</name>
    <name type="synonym">Brachionus muelleri</name>
    <dbReference type="NCBI Taxonomy" id="10195"/>
    <lineage>
        <taxon>Eukaryota</taxon>
        <taxon>Metazoa</taxon>
        <taxon>Spiralia</taxon>
        <taxon>Gnathifera</taxon>
        <taxon>Rotifera</taxon>
        <taxon>Eurotatoria</taxon>
        <taxon>Monogononta</taxon>
        <taxon>Pseudotrocha</taxon>
        <taxon>Ploima</taxon>
        <taxon>Brachionidae</taxon>
        <taxon>Brachionus</taxon>
    </lineage>
</organism>
<name>A0A3M7PPM4_BRAPC</name>
<accession>A0A3M7PPM4</accession>
<sequence>MFVLNIFKYRSTKCEIHSKRIHIQRSLGQDSIIFREIFNAYLRYCSSTIILKSVIRFTHFCVAINHYTKLNTAINQIKTEVYFGLLYLLIFQTETVQKCFTNISTLRFGYIREFHKFKQLKYKKKHFFEQKIT</sequence>
<comment type="caution">
    <text evidence="1">The sequence shown here is derived from an EMBL/GenBank/DDBJ whole genome shotgun (WGS) entry which is preliminary data.</text>
</comment>
<dbReference type="AlphaFoldDB" id="A0A3M7PPM4"/>
<protein>
    <submittedName>
        <fullName evidence="1">Uncharacterized protein</fullName>
    </submittedName>
</protein>
<proteinExistence type="predicted"/>